<organism evidence="1 2">
    <name type="scientific">Acidithiobacillus thiooxidans</name>
    <name type="common">Thiobacillus thiooxidans</name>
    <dbReference type="NCBI Taxonomy" id="930"/>
    <lineage>
        <taxon>Bacteria</taxon>
        <taxon>Pseudomonadati</taxon>
        <taxon>Pseudomonadota</taxon>
        <taxon>Acidithiobacillia</taxon>
        <taxon>Acidithiobacillales</taxon>
        <taxon>Acidithiobacillaceae</taxon>
        <taxon>Acidithiobacillus</taxon>
    </lineage>
</organism>
<comment type="caution">
    <text evidence="1">The sequence shown here is derived from an EMBL/GenBank/DDBJ whole genome shotgun (WGS) entry which is preliminary data.</text>
</comment>
<dbReference type="EMBL" id="LWRY01000143">
    <property type="protein sequence ID" value="OCX71172.1"/>
    <property type="molecule type" value="Genomic_DNA"/>
</dbReference>
<proteinExistence type="predicted"/>
<keyword evidence="2" id="KW-1185">Reference proteome</keyword>
<reference evidence="1" key="1">
    <citation type="journal article" date="2016" name="Int. J. Mol. Sci.">
        <title>Comparative genomics of the extreme acidophile Acidithiobacillus thiooxidans reveals intraspecific divergence and niche adaptation.</title>
        <authorList>
            <person name="Zhang X."/>
            <person name="Feng X."/>
            <person name="Tao J."/>
            <person name="Ma L."/>
            <person name="Xiao Y."/>
            <person name="Liang Y."/>
            <person name="Liu X."/>
            <person name="Yin H."/>
        </authorList>
    </citation>
    <scope>NUCLEOTIDE SEQUENCE [LARGE SCALE GENOMIC DNA]</scope>
    <source>
        <strain evidence="1">DXS-W</strain>
    </source>
</reference>
<name>A0A1C2I5B0_ACITH</name>
<dbReference type="Proteomes" id="UP000095008">
    <property type="component" value="Unassembled WGS sequence"/>
</dbReference>
<accession>A0A1C2I5B0</accession>
<evidence type="ECO:0008006" key="3">
    <source>
        <dbReference type="Google" id="ProtNLM"/>
    </source>
</evidence>
<sequence>MAQAYHQAFALTAPKSAERQSLIQDQRNWLKSRDRCQADVDCLSSAYRERIASLQSALPAKAQQVAP</sequence>
<gene>
    <name evidence="1" type="ORF">A6M23_12370</name>
</gene>
<dbReference type="AlphaFoldDB" id="A0A1C2I5B0"/>
<evidence type="ECO:0000313" key="2">
    <source>
        <dbReference type="Proteomes" id="UP000095008"/>
    </source>
</evidence>
<protein>
    <recommendedName>
        <fullName evidence="3">Lysozyme inhibitor LprI N-terminal domain-containing protein</fullName>
    </recommendedName>
</protein>
<evidence type="ECO:0000313" key="1">
    <source>
        <dbReference type="EMBL" id="OCX71172.1"/>
    </source>
</evidence>